<organism evidence="1 2">
    <name type="scientific">Actinoplanes lutulentus</name>
    <dbReference type="NCBI Taxonomy" id="1287878"/>
    <lineage>
        <taxon>Bacteria</taxon>
        <taxon>Bacillati</taxon>
        <taxon>Actinomycetota</taxon>
        <taxon>Actinomycetes</taxon>
        <taxon>Micromonosporales</taxon>
        <taxon>Micromonosporaceae</taxon>
        <taxon>Actinoplanes</taxon>
    </lineage>
</organism>
<dbReference type="AlphaFoldDB" id="A0A327ZF60"/>
<keyword evidence="2" id="KW-1185">Reference proteome</keyword>
<evidence type="ECO:0008006" key="3">
    <source>
        <dbReference type="Google" id="ProtNLM"/>
    </source>
</evidence>
<gene>
    <name evidence="1" type="ORF">B0I29_10910</name>
</gene>
<protein>
    <recommendedName>
        <fullName evidence="3">Nuclease-like protein</fullName>
    </recommendedName>
</protein>
<evidence type="ECO:0000313" key="2">
    <source>
        <dbReference type="Proteomes" id="UP000249341"/>
    </source>
</evidence>
<reference evidence="1 2" key="1">
    <citation type="submission" date="2018-06" db="EMBL/GenBank/DDBJ databases">
        <title>Genomic Encyclopedia of Type Strains, Phase III (KMG-III): the genomes of soil and plant-associated and newly described type strains.</title>
        <authorList>
            <person name="Whitman W."/>
        </authorList>
    </citation>
    <scope>NUCLEOTIDE SEQUENCE [LARGE SCALE GENOMIC DNA]</scope>
    <source>
        <strain evidence="1 2">CGMCC 4.7090</strain>
    </source>
</reference>
<comment type="caution">
    <text evidence="1">The sequence shown here is derived from an EMBL/GenBank/DDBJ whole genome shotgun (WGS) entry which is preliminary data.</text>
</comment>
<dbReference type="OrthoDB" id="5793358at2"/>
<evidence type="ECO:0000313" key="1">
    <source>
        <dbReference type="EMBL" id="RAK35537.1"/>
    </source>
</evidence>
<dbReference type="Proteomes" id="UP000249341">
    <property type="component" value="Unassembled WGS sequence"/>
</dbReference>
<name>A0A327ZF60_9ACTN</name>
<proteinExistence type="predicted"/>
<dbReference type="EMBL" id="QLMJ01000009">
    <property type="protein sequence ID" value="RAK35537.1"/>
    <property type="molecule type" value="Genomic_DNA"/>
</dbReference>
<accession>A0A327ZF60</accession>
<sequence>MSTRLSPAEWARRRRADHVDRRLEVAGARAFGRLGRLGDDWHIVDWSQTGLSRRHDENDPVRARAGFLAIGPGGVYAVTIADQGLSRVLIVGDVVQINGRRLPYVAEARRAASRAAAAFAAAAGVEVPVTPVLAFAGVGAMSTHGLPTTCLVATDRELDKLLVAGGSRINPGTAARLARIARERAVDQAPANGHVTPYPRRG</sequence>
<dbReference type="RefSeq" id="WP_111650572.1">
    <property type="nucleotide sequence ID" value="NZ_JACHWI010000006.1"/>
</dbReference>